<reference evidence="1 2" key="1">
    <citation type="journal article" date="2024" name="Genome Biol. Evol.">
        <title>Chromosome-level genome assembly of the viviparous eelpout Zoarces viviparus.</title>
        <authorList>
            <person name="Fuhrmann N."/>
            <person name="Brasseur M.V."/>
            <person name="Bakowski C.E."/>
            <person name="Podsiadlowski L."/>
            <person name="Prost S."/>
            <person name="Krehenwinkel H."/>
            <person name="Mayer C."/>
        </authorList>
    </citation>
    <scope>NUCLEOTIDE SEQUENCE [LARGE SCALE GENOMIC DNA]</scope>
    <source>
        <strain evidence="1">NO-MEL_2022_Ind0_liver</strain>
    </source>
</reference>
<dbReference type="Proteomes" id="UP001488805">
    <property type="component" value="Unassembled WGS sequence"/>
</dbReference>
<proteinExistence type="predicted"/>
<keyword evidence="2" id="KW-1185">Reference proteome</keyword>
<sequence length="114" mass="12513">MRCQTHLSVQYSHRFITKSRHFQTHHEGSFISQQPGTRKDRGTVLEPVAGNTLPHYPQKRTNEPSCSRLVYELLGCKGGCGILICDMLTNDGTVLPAALPFGATVMTPGEVKCG</sequence>
<accession>A0AAW1DTM3</accession>
<evidence type="ECO:0000313" key="2">
    <source>
        <dbReference type="Proteomes" id="UP001488805"/>
    </source>
</evidence>
<protein>
    <submittedName>
        <fullName evidence="1">Uncharacterized protein</fullName>
    </submittedName>
</protein>
<evidence type="ECO:0000313" key="1">
    <source>
        <dbReference type="EMBL" id="KAK9513325.1"/>
    </source>
</evidence>
<comment type="caution">
    <text evidence="1">The sequence shown here is derived from an EMBL/GenBank/DDBJ whole genome shotgun (WGS) entry which is preliminary data.</text>
</comment>
<dbReference type="EMBL" id="JBCEZU010000597">
    <property type="protein sequence ID" value="KAK9513325.1"/>
    <property type="molecule type" value="Genomic_DNA"/>
</dbReference>
<dbReference type="AlphaFoldDB" id="A0AAW1DTM3"/>
<organism evidence="1 2">
    <name type="scientific">Zoarces viviparus</name>
    <name type="common">Viviparous eelpout</name>
    <name type="synonym">Blennius viviparus</name>
    <dbReference type="NCBI Taxonomy" id="48416"/>
    <lineage>
        <taxon>Eukaryota</taxon>
        <taxon>Metazoa</taxon>
        <taxon>Chordata</taxon>
        <taxon>Craniata</taxon>
        <taxon>Vertebrata</taxon>
        <taxon>Euteleostomi</taxon>
        <taxon>Actinopterygii</taxon>
        <taxon>Neopterygii</taxon>
        <taxon>Teleostei</taxon>
        <taxon>Neoteleostei</taxon>
        <taxon>Acanthomorphata</taxon>
        <taxon>Eupercaria</taxon>
        <taxon>Perciformes</taxon>
        <taxon>Cottioidei</taxon>
        <taxon>Zoarcales</taxon>
        <taxon>Zoarcidae</taxon>
        <taxon>Zoarcinae</taxon>
        <taxon>Zoarces</taxon>
    </lineage>
</organism>
<gene>
    <name evidence="1" type="ORF">VZT92_026866</name>
</gene>
<name>A0AAW1DTM3_ZOAVI</name>